<keyword evidence="2" id="KW-1185">Reference proteome</keyword>
<sequence length="115" mass="13329">MYSVEKELILKLIEFSDSLNQEDKIKFTDFSFKVYKNKIKLLASILLNDGFIIIDDNDEVVLDLELDRVSSRVSLDVTDSLGKYYLEINDNMSVDLIFKINNIILDVIKSMTELK</sequence>
<organism evidence="1 2">
    <name type="scientific">Acinetobacter stercoris</name>
    <dbReference type="NCBI Taxonomy" id="2126983"/>
    <lineage>
        <taxon>Bacteria</taxon>
        <taxon>Pseudomonadati</taxon>
        <taxon>Pseudomonadota</taxon>
        <taxon>Gammaproteobacteria</taxon>
        <taxon>Moraxellales</taxon>
        <taxon>Moraxellaceae</taxon>
        <taxon>Acinetobacter</taxon>
    </lineage>
</organism>
<gene>
    <name evidence="1" type="ORF">KPC_3217</name>
</gene>
<reference evidence="2" key="1">
    <citation type="submission" date="2018-03" db="EMBL/GenBank/DDBJ databases">
        <authorList>
            <person name="Blom J."/>
        </authorList>
    </citation>
    <scope>NUCLEOTIDE SEQUENCE [LARGE SCALE GENOMIC DNA]</scope>
    <source>
        <strain evidence="2">KPC-SM-21</strain>
    </source>
</reference>
<accession>A0A2U3N3B4</accession>
<protein>
    <recommendedName>
        <fullName evidence="3">DUF5655 domain-containing protein</fullName>
    </recommendedName>
</protein>
<dbReference type="Proteomes" id="UP000245974">
    <property type="component" value="Unassembled WGS sequence"/>
</dbReference>
<proteinExistence type="predicted"/>
<evidence type="ECO:0000313" key="1">
    <source>
        <dbReference type="EMBL" id="SPL72039.1"/>
    </source>
</evidence>
<dbReference type="InParanoid" id="A0A2U3N3B4"/>
<dbReference type="AlphaFoldDB" id="A0A2U3N3B4"/>
<evidence type="ECO:0008006" key="3">
    <source>
        <dbReference type="Google" id="ProtNLM"/>
    </source>
</evidence>
<name>A0A2U3N3B4_9GAMM</name>
<dbReference type="EMBL" id="OOGT01000208">
    <property type="protein sequence ID" value="SPL72039.1"/>
    <property type="molecule type" value="Genomic_DNA"/>
</dbReference>
<dbReference type="RefSeq" id="WP_121975450.1">
    <property type="nucleotide sequence ID" value="NZ_OOGT01000208.1"/>
</dbReference>
<evidence type="ECO:0000313" key="2">
    <source>
        <dbReference type="Proteomes" id="UP000245974"/>
    </source>
</evidence>